<dbReference type="Pfam" id="PF02525">
    <property type="entry name" value="Flavodoxin_2"/>
    <property type="match status" value="1"/>
</dbReference>
<dbReference type="InterPro" id="IPR029039">
    <property type="entry name" value="Flavoprotein-like_sf"/>
</dbReference>
<comment type="function">
    <text evidence="6">Quinone reductase that provides resistance to thiol-specific stress caused by electrophilic quinones.</text>
</comment>
<keyword evidence="1 6" id="KW-0285">Flavoprotein</keyword>
<comment type="cofactor">
    <cofactor evidence="6">
        <name>FMN</name>
        <dbReference type="ChEBI" id="CHEBI:58210"/>
    </cofactor>
    <text evidence="6">Binds 1 FMN per subunit.</text>
</comment>
<organism evidence="9 10">
    <name type="scientific">Alkalilimnicola ehrlichii</name>
    <dbReference type="NCBI Taxonomy" id="351052"/>
    <lineage>
        <taxon>Bacteria</taxon>
        <taxon>Pseudomonadati</taxon>
        <taxon>Pseudomonadota</taxon>
        <taxon>Gammaproteobacteria</taxon>
        <taxon>Chromatiales</taxon>
        <taxon>Ectothiorhodospiraceae</taxon>
        <taxon>Alkalilimnicola</taxon>
    </lineage>
</organism>
<dbReference type="AlphaFoldDB" id="A0A3E0WH36"/>
<reference evidence="10" key="1">
    <citation type="submission" date="2017-05" db="EMBL/GenBank/DDBJ databases">
        <authorList>
            <person name="Sharma S."/>
            <person name="Sidhu C."/>
            <person name="Pinnaka A.K."/>
        </authorList>
    </citation>
    <scope>NUCLEOTIDE SEQUENCE [LARGE SCALE GENOMIC DNA]</scope>
    <source>
        <strain evidence="10">AK93</strain>
    </source>
</reference>
<dbReference type="RefSeq" id="WP_116303902.1">
    <property type="nucleotide sequence ID" value="NZ_NFZV01000032.1"/>
</dbReference>
<dbReference type="GO" id="GO:0010181">
    <property type="term" value="F:FMN binding"/>
    <property type="evidence" value="ECO:0007669"/>
    <property type="project" value="UniProtKB-UniRule"/>
</dbReference>
<dbReference type="InterPro" id="IPR003680">
    <property type="entry name" value="Flavodoxin_fold"/>
</dbReference>
<dbReference type="GO" id="GO:0016655">
    <property type="term" value="F:oxidoreductase activity, acting on NAD(P)H, quinone or similar compound as acceptor"/>
    <property type="evidence" value="ECO:0007669"/>
    <property type="project" value="InterPro"/>
</dbReference>
<evidence type="ECO:0000256" key="7">
    <source>
        <dbReference type="SAM" id="MobiDB-lite"/>
    </source>
</evidence>
<gene>
    <name evidence="6" type="primary">azoR</name>
    <name evidence="9" type="ORF">CAL65_20200</name>
</gene>
<evidence type="ECO:0000313" key="9">
    <source>
        <dbReference type="EMBL" id="RFA32290.1"/>
    </source>
</evidence>
<keyword evidence="3 6" id="KW-0560">Oxidoreductase</keyword>
<proteinExistence type="inferred from homology"/>
<evidence type="ECO:0000313" key="10">
    <source>
        <dbReference type="Proteomes" id="UP000256763"/>
    </source>
</evidence>
<dbReference type="Gene3D" id="3.40.50.360">
    <property type="match status" value="1"/>
</dbReference>
<keyword evidence="2 6" id="KW-0288">FMN</keyword>
<evidence type="ECO:0000256" key="5">
    <source>
        <dbReference type="ARBA" id="ARBA00048542"/>
    </source>
</evidence>
<evidence type="ECO:0000256" key="4">
    <source>
        <dbReference type="ARBA" id="ARBA00023027"/>
    </source>
</evidence>
<evidence type="ECO:0000256" key="2">
    <source>
        <dbReference type="ARBA" id="ARBA00022643"/>
    </source>
</evidence>
<comment type="similarity">
    <text evidence="6">Belongs to the azoreductase type 1 family.</text>
</comment>
<dbReference type="Proteomes" id="UP000256763">
    <property type="component" value="Unassembled WGS sequence"/>
</dbReference>
<evidence type="ECO:0000259" key="8">
    <source>
        <dbReference type="Pfam" id="PF02525"/>
    </source>
</evidence>
<keyword evidence="4 6" id="KW-0520">NAD</keyword>
<evidence type="ECO:0000256" key="6">
    <source>
        <dbReference type="HAMAP-Rule" id="MF_01216"/>
    </source>
</evidence>
<dbReference type="EC" id="1.6.5.-" evidence="6"/>
<dbReference type="GO" id="GO:0009055">
    <property type="term" value="F:electron transfer activity"/>
    <property type="evidence" value="ECO:0007669"/>
    <property type="project" value="UniProtKB-UniRule"/>
</dbReference>
<dbReference type="EC" id="1.7.1.17" evidence="6"/>
<dbReference type="HAMAP" id="MF_01216">
    <property type="entry name" value="Azoreductase_type1"/>
    <property type="match status" value="1"/>
</dbReference>
<accession>A0A3E0WH36</accession>
<dbReference type="OrthoDB" id="9787136at2"/>
<dbReference type="SUPFAM" id="SSF52218">
    <property type="entry name" value="Flavoproteins"/>
    <property type="match status" value="1"/>
</dbReference>
<evidence type="ECO:0000256" key="3">
    <source>
        <dbReference type="ARBA" id="ARBA00023002"/>
    </source>
</evidence>
<comment type="function">
    <text evidence="6">Also exhibits azoreductase activity. Catalyzes the reductive cleavage of the azo bond in aromatic azo compounds to the corresponding amines.</text>
</comment>
<feature type="binding site" evidence="6">
    <location>
        <position position="10"/>
    </location>
    <ligand>
        <name>FMN</name>
        <dbReference type="ChEBI" id="CHEBI:58210"/>
    </ligand>
</feature>
<feature type="binding site" evidence="6">
    <location>
        <begin position="103"/>
        <end position="106"/>
    </location>
    <ligand>
        <name>FMN</name>
        <dbReference type="ChEBI" id="CHEBI:58210"/>
    </ligand>
</feature>
<dbReference type="PANTHER" id="PTHR43741:SF2">
    <property type="entry name" value="FMN-DEPENDENT NADH:QUINONE OXIDOREDUCTASE"/>
    <property type="match status" value="1"/>
</dbReference>
<sequence>MTRVLTIDASPRPGRAGTHTHGSHTRRLTDRFVSRWRAARPDDEILYRDLAAAPPALTTVEWIEAAFTPAEARLPWMQAVLAESDRLIDELEQADVLVLGVPMYNFGPPAAFKAWIDNIVRLDRTVDFDLKQGEHPYLPLAHYVPRLNDRPRHAVLLSSRGGFDFDAGQPLAYLNHLEPSVHTVLKYIGIGEMHSVAIEHQEEGGERFAASVDAANRRLDALIDELLVVVGSGSQSRRARTAEYADEH</sequence>
<evidence type="ECO:0000256" key="1">
    <source>
        <dbReference type="ARBA" id="ARBA00022630"/>
    </source>
</evidence>
<name>A0A3E0WH36_9GAMM</name>
<feature type="domain" description="Flavodoxin-like fold" evidence="8">
    <location>
        <begin position="3"/>
        <end position="221"/>
    </location>
</feature>
<dbReference type="PANTHER" id="PTHR43741">
    <property type="entry name" value="FMN-DEPENDENT NADH-AZOREDUCTASE 1"/>
    <property type="match status" value="1"/>
</dbReference>
<feature type="binding site" evidence="6">
    <location>
        <begin position="159"/>
        <end position="162"/>
    </location>
    <ligand>
        <name>FMN</name>
        <dbReference type="ChEBI" id="CHEBI:58210"/>
    </ligand>
</feature>
<dbReference type="InterPro" id="IPR023048">
    <property type="entry name" value="NADH:quinone_OxRdtase_FMN_depd"/>
</dbReference>
<comment type="catalytic activity">
    <reaction evidence="6">
        <text>2 a quinone + NADH + H(+) = 2 a 1,4-benzosemiquinone + NAD(+)</text>
        <dbReference type="Rhea" id="RHEA:65952"/>
        <dbReference type="ChEBI" id="CHEBI:15378"/>
        <dbReference type="ChEBI" id="CHEBI:57540"/>
        <dbReference type="ChEBI" id="CHEBI:57945"/>
        <dbReference type="ChEBI" id="CHEBI:132124"/>
        <dbReference type="ChEBI" id="CHEBI:134225"/>
    </reaction>
</comment>
<comment type="caution">
    <text evidence="9">The sequence shown here is derived from an EMBL/GenBank/DDBJ whole genome shotgun (WGS) entry which is preliminary data.</text>
</comment>
<dbReference type="InterPro" id="IPR050104">
    <property type="entry name" value="FMN-dep_NADH:Q_OxRdtase_AzoR1"/>
</dbReference>
<protein>
    <recommendedName>
        <fullName evidence="6">FMN dependent NADH:quinone oxidoreductase</fullName>
        <ecNumber evidence="6">1.6.5.-</ecNumber>
    </recommendedName>
    <alternativeName>
        <fullName evidence="6">Azo-dye reductase</fullName>
    </alternativeName>
    <alternativeName>
        <fullName evidence="6">FMN-dependent NADH-azo compound oxidoreductase</fullName>
    </alternativeName>
    <alternativeName>
        <fullName evidence="6">FMN-dependent NADH-azoreductase</fullName>
        <ecNumber evidence="6">1.7.1.17</ecNumber>
    </alternativeName>
</protein>
<comment type="catalytic activity">
    <reaction evidence="5">
        <text>N,N-dimethyl-1,4-phenylenediamine + anthranilate + 2 NAD(+) = 2-(4-dimethylaminophenyl)diazenylbenzoate + 2 NADH + 2 H(+)</text>
        <dbReference type="Rhea" id="RHEA:55872"/>
        <dbReference type="ChEBI" id="CHEBI:15378"/>
        <dbReference type="ChEBI" id="CHEBI:15783"/>
        <dbReference type="ChEBI" id="CHEBI:16567"/>
        <dbReference type="ChEBI" id="CHEBI:57540"/>
        <dbReference type="ChEBI" id="CHEBI:57945"/>
        <dbReference type="ChEBI" id="CHEBI:71579"/>
        <dbReference type="EC" id="1.7.1.17"/>
    </reaction>
    <physiologicalReaction direction="right-to-left" evidence="5">
        <dbReference type="Rhea" id="RHEA:55874"/>
    </physiologicalReaction>
</comment>
<dbReference type="GO" id="GO:0016652">
    <property type="term" value="F:oxidoreductase activity, acting on NAD(P)H as acceptor"/>
    <property type="evidence" value="ECO:0007669"/>
    <property type="project" value="UniProtKB-UniRule"/>
</dbReference>
<comment type="caution">
    <text evidence="6">Lacks conserved residue(s) required for the propagation of feature annotation.</text>
</comment>
<keyword evidence="10" id="KW-1185">Reference proteome</keyword>
<feature type="region of interest" description="Disordered" evidence="7">
    <location>
        <begin position="1"/>
        <end position="25"/>
    </location>
</feature>
<comment type="subunit">
    <text evidence="6">Homodimer.</text>
</comment>
<dbReference type="EMBL" id="NFZW01000032">
    <property type="protein sequence ID" value="RFA32290.1"/>
    <property type="molecule type" value="Genomic_DNA"/>
</dbReference>